<dbReference type="OrthoDB" id="974318at2"/>
<proteinExistence type="predicted"/>
<evidence type="ECO:0000313" key="2">
    <source>
        <dbReference type="Proteomes" id="UP000321080"/>
    </source>
</evidence>
<name>A0A5C7GKQ2_9FLAO</name>
<dbReference type="Proteomes" id="UP000321080">
    <property type="component" value="Unassembled WGS sequence"/>
</dbReference>
<dbReference type="RefSeq" id="WP_147766104.1">
    <property type="nucleotide sequence ID" value="NZ_VRKQ01000008.1"/>
</dbReference>
<comment type="caution">
    <text evidence="1">The sequence shown here is derived from an EMBL/GenBank/DDBJ whole genome shotgun (WGS) entry which is preliminary data.</text>
</comment>
<reference evidence="1 2" key="1">
    <citation type="submission" date="2019-08" db="EMBL/GenBank/DDBJ databases">
        <title>Seonamhaeicola sediminis sp. nov., isolated from marine sediment.</title>
        <authorList>
            <person name="Cao W.R."/>
        </authorList>
    </citation>
    <scope>NUCLEOTIDE SEQUENCE [LARGE SCALE GENOMIC DNA]</scope>
    <source>
        <strain evidence="1 2">1505</strain>
    </source>
</reference>
<organism evidence="1 2">
    <name type="scientific">Seonamhaeicola maritimus</name>
    <dbReference type="NCBI Taxonomy" id="2591822"/>
    <lineage>
        <taxon>Bacteria</taxon>
        <taxon>Pseudomonadati</taxon>
        <taxon>Bacteroidota</taxon>
        <taxon>Flavobacteriia</taxon>
        <taxon>Flavobacteriales</taxon>
        <taxon>Flavobacteriaceae</taxon>
    </lineage>
</organism>
<dbReference type="AlphaFoldDB" id="A0A5C7GKQ2"/>
<protein>
    <submittedName>
        <fullName evidence="1">Uncharacterized protein</fullName>
    </submittedName>
</protein>
<sequence length="410" mass="47680">MKKIEDYALTLTSEFFKLLIEDIHNSFLKRHNLKKLPKNYQLYGYGDFDESKPSLKTDFEDVGTEFINGKYLYDKTRQAHKGRPIIKLNRYYKSIVLLYLGYDNIKEFFDAHKKDLSITKEQLALLYNEDSTKTYYYISYYFGEDNSLLKGQTIISEGFRKIQHTYVYPQDDGSYKTHYNYGSIVRREDTLHINTKTLLDGKLVEGGSEIYYIGHNDPANTNYLVGTYSTFDIYTQPVAGKSIFEKCSTKEEMEAQSKDIHIPAYIAQELRNSRIVAKNIVAKHYHELSADAPYAAIYKRIPGVYFFTFITNTDSQQELKLEISSSDYKMKLLNEEIYLEEDDFKLLNKGSILHFSFKFAGLIVLDRVDVYLKTYYLNNNQKSQEGVFSGVDNENRLACGTVLMEFKSAI</sequence>
<keyword evidence="2" id="KW-1185">Reference proteome</keyword>
<dbReference type="EMBL" id="VRKQ01000008">
    <property type="protein sequence ID" value="TXG38697.1"/>
    <property type="molecule type" value="Genomic_DNA"/>
</dbReference>
<accession>A0A5C7GKQ2</accession>
<evidence type="ECO:0000313" key="1">
    <source>
        <dbReference type="EMBL" id="TXG38697.1"/>
    </source>
</evidence>
<gene>
    <name evidence="1" type="ORF">FUA22_02090</name>
</gene>